<dbReference type="PANTHER" id="PTHR46375:SF3">
    <property type="entry name" value="KELCH REPEAT AND BTB DOMAIN-CONTAINING PROTEIN 13"/>
    <property type="match status" value="1"/>
</dbReference>
<gene>
    <name evidence="2" type="ORF">CTEN210_06135</name>
</gene>
<dbReference type="Proteomes" id="UP001054902">
    <property type="component" value="Unassembled WGS sequence"/>
</dbReference>
<evidence type="ECO:0000256" key="1">
    <source>
        <dbReference type="SAM" id="Coils"/>
    </source>
</evidence>
<protein>
    <submittedName>
        <fullName evidence="2">Uncharacterized protein</fullName>
    </submittedName>
</protein>
<dbReference type="PANTHER" id="PTHR46375">
    <property type="entry name" value="KELCH REPEAT AND BTB DOMAIN-CONTAINING PROTEIN 13-RELATED"/>
    <property type="match status" value="1"/>
</dbReference>
<dbReference type="AlphaFoldDB" id="A0AAD3CPX0"/>
<dbReference type="InterPro" id="IPR052392">
    <property type="entry name" value="Kelch-BTB_domain-containing"/>
</dbReference>
<keyword evidence="3" id="KW-1185">Reference proteome</keyword>
<dbReference type="EMBL" id="BLLK01000038">
    <property type="protein sequence ID" value="GFH49659.1"/>
    <property type="molecule type" value="Genomic_DNA"/>
</dbReference>
<evidence type="ECO:0000313" key="3">
    <source>
        <dbReference type="Proteomes" id="UP001054902"/>
    </source>
</evidence>
<reference evidence="2 3" key="1">
    <citation type="journal article" date="2021" name="Sci. Rep.">
        <title>The genome of the diatom Chaetoceros tenuissimus carries an ancient integrated fragment of an extant virus.</title>
        <authorList>
            <person name="Hongo Y."/>
            <person name="Kimura K."/>
            <person name="Takaki Y."/>
            <person name="Yoshida Y."/>
            <person name="Baba S."/>
            <person name="Kobayashi G."/>
            <person name="Nagasaki K."/>
            <person name="Hano T."/>
            <person name="Tomaru Y."/>
        </authorList>
    </citation>
    <scope>NUCLEOTIDE SEQUENCE [LARGE SCALE GENOMIC DNA]</scope>
    <source>
        <strain evidence="2 3">NIES-3715</strain>
    </source>
</reference>
<dbReference type="Gene3D" id="3.30.710.10">
    <property type="entry name" value="Potassium Channel Kv1.1, Chain A"/>
    <property type="match status" value="1"/>
</dbReference>
<evidence type="ECO:0000313" key="2">
    <source>
        <dbReference type="EMBL" id="GFH49659.1"/>
    </source>
</evidence>
<keyword evidence="1" id="KW-0175">Coiled coil</keyword>
<proteinExistence type="predicted"/>
<comment type="caution">
    <text evidence="2">The sequence shown here is derived from an EMBL/GenBank/DDBJ whole genome shotgun (WGS) entry which is preliminary data.</text>
</comment>
<organism evidence="2 3">
    <name type="scientific">Chaetoceros tenuissimus</name>
    <dbReference type="NCBI Taxonomy" id="426638"/>
    <lineage>
        <taxon>Eukaryota</taxon>
        <taxon>Sar</taxon>
        <taxon>Stramenopiles</taxon>
        <taxon>Ochrophyta</taxon>
        <taxon>Bacillariophyta</taxon>
        <taxon>Coscinodiscophyceae</taxon>
        <taxon>Chaetocerotophycidae</taxon>
        <taxon>Chaetocerotales</taxon>
        <taxon>Chaetocerotaceae</taxon>
        <taxon>Chaetoceros</taxon>
    </lineage>
</organism>
<name>A0AAD3CPX0_9STRA</name>
<sequence>MNQQDRENQNQGGNLPPVEIPLLQDMNHYLEQNGILAGHPDVPSYQRQDQVELEERVNAQMEYQTSVIDKFVKEDEISEMNLHKNEIDRKNYLLEKCKDMTISIQTNDAIIPHVSLYELVKHCDTFLTLVGSENWKKDTFQLTQFSQKIVLKFLKVMKDQEKDIPLQESISHDSIIDCCYVAHYLQATEILNNITNVIQSSIDCDNCTSICILADELHLPSLRQAAMKYVMASLDKIQQDEEIWNDIPNNLRNHIILLRNATKSSIIGRGQTKEVIFSSSAEFLAIFHDTLSCHKERLRDAKQRQEEIIQERMQQNQRRFIQPRDVYSGSVEDAAKKILKQEERVKTLQAFYNEQKAIFAKDVETYRSRFTL</sequence>
<feature type="coiled-coil region" evidence="1">
    <location>
        <begin position="291"/>
        <end position="318"/>
    </location>
</feature>
<dbReference type="InterPro" id="IPR011333">
    <property type="entry name" value="SKP1/BTB/POZ_sf"/>
</dbReference>
<accession>A0AAD3CPX0</accession>
<dbReference type="CDD" id="cd14733">
    <property type="entry name" value="BACK"/>
    <property type="match status" value="1"/>
</dbReference>